<dbReference type="Proteomes" id="UP000444960">
    <property type="component" value="Unassembled WGS sequence"/>
</dbReference>
<dbReference type="AlphaFoldDB" id="A0A7I9VC48"/>
<evidence type="ECO:0000256" key="7">
    <source>
        <dbReference type="SAM" id="MobiDB-lite"/>
    </source>
</evidence>
<keyword evidence="9" id="KW-1185">Reference proteome</keyword>
<evidence type="ECO:0000256" key="4">
    <source>
        <dbReference type="ARBA" id="ARBA00022729"/>
    </source>
</evidence>
<dbReference type="Pfam" id="PF07161">
    <property type="entry name" value="LppX_LprAFG"/>
    <property type="match status" value="1"/>
</dbReference>
<evidence type="ECO:0000256" key="1">
    <source>
        <dbReference type="ARBA" id="ARBA00004196"/>
    </source>
</evidence>
<sequence length="264" mass="27791">MKTPKQAGSSVTRKWAAPAVALLTVGAVVLTGCSTEKKSDDTTAAQSAPPMSDSPRSGTAPSVDVTDANALLEQAAKTTRLTTAVHLNMTVDKNFKGLPVNSLDGDVVTKPAPAAKGTGEFRLTDSFKEYEFVIIGGRLYTKEKGAASFTEAPSGQRTYDPSVVLSEDKGLANLLTKFHNPKVGETATHNGVKAVKVTGTLDSADFDSIFPTQGPGALKGEHPATAWIAYDSPNNLVEISLNTKDGDITLTTSKWEEPVTITKP</sequence>
<dbReference type="RefSeq" id="WP_161896486.1">
    <property type="nucleotide sequence ID" value="NZ_BJOV01000005.1"/>
</dbReference>
<dbReference type="EMBL" id="BJOV01000005">
    <property type="protein sequence ID" value="GEE02854.1"/>
    <property type="molecule type" value="Genomic_DNA"/>
</dbReference>
<evidence type="ECO:0000256" key="2">
    <source>
        <dbReference type="ARBA" id="ARBA00009194"/>
    </source>
</evidence>
<dbReference type="CDD" id="cd16334">
    <property type="entry name" value="LppX-like"/>
    <property type="match status" value="1"/>
</dbReference>
<dbReference type="GO" id="GO:0030313">
    <property type="term" value="C:cell envelope"/>
    <property type="evidence" value="ECO:0007669"/>
    <property type="project" value="UniProtKB-SubCell"/>
</dbReference>
<evidence type="ECO:0000313" key="8">
    <source>
        <dbReference type="EMBL" id="GEE02854.1"/>
    </source>
</evidence>
<gene>
    <name evidence="8" type="primary">lprA</name>
    <name evidence="8" type="ORF">nbrc107696_33000</name>
</gene>
<feature type="region of interest" description="Disordered" evidence="7">
    <location>
        <begin position="34"/>
        <end position="63"/>
    </location>
</feature>
<keyword evidence="3" id="KW-0472">Membrane</keyword>
<proteinExistence type="inferred from homology"/>
<keyword evidence="3" id="KW-1003">Cell membrane</keyword>
<comment type="subcellular location">
    <subcellularLocation>
        <location evidence="1">Cell envelope</location>
    </subcellularLocation>
</comment>
<dbReference type="SUPFAM" id="SSF89392">
    <property type="entry name" value="Prokaryotic lipoproteins and lipoprotein localization factors"/>
    <property type="match status" value="1"/>
</dbReference>
<protein>
    <submittedName>
        <fullName evidence="8">Putative lipoprotein LprA</fullName>
    </submittedName>
</protein>
<reference evidence="9" key="1">
    <citation type="submission" date="2019-06" db="EMBL/GenBank/DDBJ databases">
        <title>Gordonia isolated from sludge of a wastewater treatment plant.</title>
        <authorList>
            <person name="Tamura T."/>
            <person name="Aoyama K."/>
            <person name="Kang Y."/>
            <person name="Saito S."/>
            <person name="Akiyama N."/>
            <person name="Yazawa K."/>
            <person name="Gonoi T."/>
            <person name="Mikami Y."/>
        </authorList>
    </citation>
    <scope>NUCLEOTIDE SEQUENCE [LARGE SCALE GENOMIC DNA]</scope>
    <source>
        <strain evidence="9">NBRC 107696</strain>
    </source>
</reference>
<dbReference type="OrthoDB" id="4711443at2"/>
<dbReference type="InterPro" id="IPR009830">
    <property type="entry name" value="LppX/LprAFG"/>
</dbReference>
<dbReference type="InterPro" id="IPR029046">
    <property type="entry name" value="LolA/LolB/LppX"/>
</dbReference>
<organism evidence="8 9">
    <name type="scientific">Gordonia spumicola</name>
    <dbReference type="NCBI Taxonomy" id="589161"/>
    <lineage>
        <taxon>Bacteria</taxon>
        <taxon>Bacillati</taxon>
        <taxon>Actinomycetota</taxon>
        <taxon>Actinomycetes</taxon>
        <taxon>Mycobacteriales</taxon>
        <taxon>Gordoniaceae</taxon>
        <taxon>Gordonia</taxon>
    </lineage>
</organism>
<evidence type="ECO:0000256" key="6">
    <source>
        <dbReference type="ARBA" id="ARBA00023288"/>
    </source>
</evidence>
<dbReference type="Gene3D" id="2.50.20.20">
    <property type="match status" value="1"/>
</dbReference>
<keyword evidence="6 8" id="KW-0449">Lipoprotein</keyword>
<keyword evidence="4" id="KW-0732">Signal</keyword>
<comment type="similarity">
    <text evidence="2">Belongs to the LppX/LprAFG lipoprotein family.</text>
</comment>
<dbReference type="PROSITE" id="PS51257">
    <property type="entry name" value="PROKAR_LIPOPROTEIN"/>
    <property type="match status" value="1"/>
</dbReference>
<accession>A0A7I9VC48</accession>
<evidence type="ECO:0000313" key="9">
    <source>
        <dbReference type="Proteomes" id="UP000444960"/>
    </source>
</evidence>
<evidence type="ECO:0000256" key="5">
    <source>
        <dbReference type="ARBA" id="ARBA00023139"/>
    </source>
</evidence>
<keyword evidence="5" id="KW-0564">Palmitate</keyword>
<name>A0A7I9VC48_9ACTN</name>
<evidence type="ECO:0000256" key="3">
    <source>
        <dbReference type="ARBA" id="ARBA00022475"/>
    </source>
</evidence>
<comment type="caution">
    <text evidence="8">The sequence shown here is derived from an EMBL/GenBank/DDBJ whole genome shotgun (WGS) entry which is preliminary data.</text>
</comment>